<evidence type="ECO:0000313" key="3">
    <source>
        <dbReference type="Proteomes" id="UP000664702"/>
    </source>
</evidence>
<evidence type="ECO:0000313" key="2">
    <source>
        <dbReference type="EMBL" id="UEM13832.1"/>
    </source>
</evidence>
<dbReference type="EMBL" id="CP086136">
    <property type="protein sequence ID" value="UEM13832.1"/>
    <property type="molecule type" value="Genomic_DNA"/>
</dbReference>
<dbReference type="KEGG" id="bban:J4G43_005955"/>
<dbReference type="RefSeq" id="WP_038945794.1">
    <property type="nucleotide sequence ID" value="NZ_CP086136.1"/>
</dbReference>
<dbReference type="EMBL" id="JAGEMI010000001">
    <property type="protein sequence ID" value="MBO1860930.1"/>
    <property type="molecule type" value="Genomic_DNA"/>
</dbReference>
<name>A0A939M3X6_9BRAD</name>
<organism evidence="1">
    <name type="scientific">Bradyrhizobium barranii subsp. barranii</name>
    <dbReference type="NCBI Taxonomy" id="2823807"/>
    <lineage>
        <taxon>Bacteria</taxon>
        <taxon>Pseudomonadati</taxon>
        <taxon>Pseudomonadota</taxon>
        <taxon>Alphaproteobacteria</taxon>
        <taxon>Hyphomicrobiales</taxon>
        <taxon>Nitrobacteraceae</taxon>
        <taxon>Bradyrhizobium</taxon>
        <taxon>Bradyrhizobium barranii</taxon>
    </lineage>
</organism>
<dbReference type="Proteomes" id="UP000664702">
    <property type="component" value="Chromosome"/>
</dbReference>
<reference evidence="2 3" key="2">
    <citation type="journal article" date="2022" name="Int. J. Syst. Evol. Microbiol.">
        <title>Strains of Bradyrhizobium barranii sp. nov. associated with legumes native to Canada are symbionts of soybeans and belong to different subspecies (subsp. barranii subsp. nov. and subsp. apii subsp. nov.) and symbiovars (sv. glycinearum and sv. septentrionale).</title>
        <authorList>
            <person name="Bromfield E.S.P."/>
            <person name="Cloutier S."/>
            <person name="Wasai-Hara S."/>
            <person name="Minamisawa K."/>
        </authorList>
    </citation>
    <scope>NUCLEOTIDE SEQUENCE [LARGE SCALE GENOMIC DNA]</scope>
    <source>
        <strain evidence="2 3">144S4</strain>
    </source>
</reference>
<sequence>MAHKKLVNQSGLLLTVLLITRVGSEPNQSVTTRGSSWDNVLNTHDTLAFSGADGLNVVGSNQA</sequence>
<gene>
    <name evidence="2" type="ORF">J4G43_005955</name>
    <name evidence="1" type="ORF">J4G43_08135</name>
</gene>
<protein>
    <submittedName>
        <fullName evidence="1">Uncharacterized protein</fullName>
    </submittedName>
</protein>
<evidence type="ECO:0000313" key="1">
    <source>
        <dbReference type="EMBL" id="MBO1860930.1"/>
    </source>
</evidence>
<reference evidence="1" key="1">
    <citation type="submission" date="2021-03" db="EMBL/GenBank/DDBJ databases">
        <title>Whole Genome Sequence of Bradyrhizobium sp. Strain 144S4.</title>
        <authorList>
            <person name="Bromfield E.S.P."/>
            <person name="Cloutier S."/>
        </authorList>
    </citation>
    <scope>NUCLEOTIDE SEQUENCE [LARGE SCALE GENOMIC DNA]</scope>
    <source>
        <strain evidence="1">144S4</strain>
    </source>
</reference>
<dbReference type="AlphaFoldDB" id="A0A939M3X6"/>
<proteinExistence type="predicted"/>
<accession>A0A939M3X6</accession>